<dbReference type="AlphaFoldDB" id="A0A368H1Y8"/>
<name>A0A368H1Y8_ANCCA</name>
<reference evidence="2 3" key="1">
    <citation type="submission" date="2014-10" db="EMBL/GenBank/DDBJ databases">
        <title>Draft genome of the hookworm Ancylostoma caninum.</title>
        <authorList>
            <person name="Mitreva M."/>
        </authorList>
    </citation>
    <scope>NUCLEOTIDE SEQUENCE [LARGE SCALE GENOMIC DNA]</scope>
    <source>
        <strain evidence="2 3">Baltimore</strain>
    </source>
</reference>
<dbReference type="OrthoDB" id="10650725at2759"/>
<evidence type="ECO:0000256" key="1">
    <source>
        <dbReference type="SAM" id="MobiDB-lite"/>
    </source>
</evidence>
<keyword evidence="3" id="KW-1185">Reference proteome</keyword>
<comment type="caution">
    <text evidence="2">The sequence shown here is derived from an EMBL/GenBank/DDBJ whole genome shotgun (WGS) entry which is preliminary data.</text>
</comment>
<dbReference type="Proteomes" id="UP000252519">
    <property type="component" value="Unassembled WGS sequence"/>
</dbReference>
<dbReference type="EMBL" id="JOJR01000036">
    <property type="protein sequence ID" value="RCN49280.1"/>
    <property type="molecule type" value="Genomic_DNA"/>
</dbReference>
<evidence type="ECO:0000313" key="2">
    <source>
        <dbReference type="EMBL" id="RCN49280.1"/>
    </source>
</evidence>
<proteinExistence type="predicted"/>
<sequence>MKAQPDITRKSSDAEERRRRVERGDSEARLGEILQEVFAAPLMSNNPVKTEKP</sequence>
<accession>A0A368H1Y8</accession>
<feature type="region of interest" description="Disordered" evidence="1">
    <location>
        <begin position="1"/>
        <end position="27"/>
    </location>
</feature>
<organism evidence="2 3">
    <name type="scientific">Ancylostoma caninum</name>
    <name type="common">Dog hookworm</name>
    <dbReference type="NCBI Taxonomy" id="29170"/>
    <lineage>
        <taxon>Eukaryota</taxon>
        <taxon>Metazoa</taxon>
        <taxon>Ecdysozoa</taxon>
        <taxon>Nematoda</taxon>
        <taxon>Chromadorea</taxon>
        <taxon>Rhabditida</taxon>
        <taxon>Rhabditina</taxon>
        <taxon>Rhabditomorpha</taxon>
        <taxon>Strongyloidea</taxon>
        <taxon>Ancylostomatidae</taxon>
        <taxon>Ancylostomatinae</taxon>
        <taxon>Ancylostoma</taxon>
    </lineage>
</organism>
<protein>
    <submittedName>
        <fullName evidence="2">Uncharacterized protein</fullName>
    </submittedName>
</protein>
<feature type="compositionally biased region" description="Basic and acidic residues" evidence="1">
    <location>
        <begin position="7"/>
        <end position="27"/>
    </location>
</feature>
<evidence type="ECO:0000313" key="3">
    <source>
        <dbReference type="Proteomes" id="UP000252519"/>
    </source>
</evidence>
<gene>
    <name evidence="2" type="ORF">ANCCAN_04695</name>
</gene>